<dbReference type="FunFam" id="2.130.10.10:FF:001143">
    <property type="entry name" value="Pre-mRNA-splicing factor rse-1, putative"/>
    <property type="match status" value="1"/>
</dbReference>
<dbReference type="InterPro" id="IPR018247">
    <property type="entry name" value="EF_Hand_1_Ca_BS"/>
</dbReference>
<evidence type="ECO:0000313" key="10">
    <source>
        <dbReference type="Proteomes" id="UP000037460"/>
    </source>
</evidence>
<dbReference type="Pfam" id="PF03178">
    <property type="entry name" value="CPSF_A"/>
    <property type="match status" value="1"/>
</dbReference>
<dbReference type="InterPro" id="IPR004871">
    <property type="entry name" value="RSE1/DDB1/CPSF1_C"/>
</dbReference>
<organism evidence="9 10">
    <name type="scientific">Chrysochromulina tobinii</name>
    <dbReference type="NCBI Taxonomy" id="1460289"/>
    <lineage>
        <taxon>Eukaryota</taxon>
        <taxon>Haptista</taxon>
        <taxon>Haptophyta</taxon>
        <taxon>Prymnesiophyceae</taxon>
        <taxon>Prymnesiales</taxon>
        <taxon>Chrysochromulinaceae</taxon>
        <taxon>Chrysochromulina</taxon>
    </lineage>
</organism>
<dbReference type="InterPro" id="IPR050358">
    <property type="entry name" value="RSE1/DDB1/CFT1"/>
</dbReference>
<dbReference type="SUPFAM" id="SSF47473">
    <property type="entry name" value="EF-hand"/>
    <property type="match status" value="1"/>
</dbReference>
<keyword evidence="6" id="KW-0539">Nucleus</keyword>
<proteinExistence type="inferred from homology"/>
<feature type="domain" description="EF-hand" evidence="8">
    <location>
        <begin position="1417"/>
        <end position="1452"/>
    </location>
</feature>
<gene>
    <name evidence="9" type="ORF">Ctob_004871</name>
</gene>
<accession>A0A0M0J5D8</accession>
<dbReference type="Gene3D" id="2.130.10.10">
    <property type="entry name" value="YVTN repeat-like/Quinoprotein amine dehydrogenase"/>
    <property type="match status" value="3"/>
</dbReference>
<keyword evidence="2" id="KW-0507">mRNA processing</keyword>
<dbReference type="PROSITE" id="PS00018">
    <property type="entry name" value="EF_HAND_1"/>
    <property type="match status" value="2"/>
</dbReference>
<evidence type="ECO:0000256" key="5">
    <source>
        <dbReference type="ARBA" id="ARBA00023187"/>
    </source>
</evidence>
<dbReference type="Pfam" id="PF10433">
    <property type="entry name" value="Beta-prop_RSE1_1st"/>
    <property type="match status" value="1"/>
</dbReference>
<dbReference type="GO" id="GO:0008380">
    <property type="term" value="P:RNA splicing"/>
    <property type="evidence" value="ECO:0007669"/>
    <property type="project" value="UniProtKB-KW"/>
</dbReference>
<dbReference type="PANTHER" id="PTHR10644">
    <property type="entry name" value="DNA REPAIR/RNA PROCESSING CPSF FAMILY"/>
    <property type="match status" value="1"/>
</dbReference>
<keyword evidence="3" id="KW-0747">Spliceosome</keyword>
<dbReference type="GO" id="GO:0005681">
    <property type="term" value="C:spliceosomal complex"/>
    <property type="evidence" value="ECO:0007669"/>
    <property type="project" value="UniProtKB-KW"/>
</dbReference>
<dbReference type="OrthoDB" id="436637at2759"/>
<keyword evidence="10" id="KW-1185">Reference proteome</keyword>
<dbReference type="InterPro" id="IPR036322">
    <property type="entry name" value="WD40_repeat_dom_sf"/>
</dbReference>
<evidence type="ECO:0000256" key="7">
    <source>
        <dbReference type="ARBA" id="ARBA00038266"/>
    </source>
</evidence>
<evidence type="ECO:0000256" key="2">
    <source>
        <dbReference type="ARBA" id="ARBA00022664"/>
    </source>
</evidence>
<evidence type="ECO:0000313" key="9">
    <source>
        <dbReference type="EMBL" id="KOO21816.1"/>
    </source>
</evidence>
<evidence type="ECO:0000256" key="1">
    <source>
        <dbReference type="ARBA" id="ARBA00004123"/>
    </source>
</evidence>
<name>A0A0M0J5D8_9EUKA</name>
<dbReference type="InterPro" id="IPR058543">
    <property type="entry name" value="Beta-prop_RSE1/DDB1/CPSF1_2nd"/>
</dbReference>
<dbReference type="GO" id="GO:0005509">
    <property type="term" value="F:calcium ion binding"/>
    <property type="evidence" value="ECO:0007669"/>
    <property type="project" value="InterPro"/>
</dbReference>
<keyword evidence="5" id="KW-0508">mRNA splicing</keyword>
<protein>
    <submittedName>
        <fullName evidence="9">Pre-mRNA-splicing factor rse1</fullName>
    </submittedName>
</protein>
<keyword evidence="4" id="KW-0106">Calcium</keyword>
<dbReference type="PROSITE" id="PS50222">
    <property type="entry name" value="EF_HAND_2"/>
    <property type="match status" value="3"/>
</dbReference>
<comment type="subcellular location">
    <subcellularLocation>
        <location evidence="1">Nucleus</location>
    </subcellularLocation>
</comment>
<dbReference type="Pfam" id="PF23726">
    <property type="entry name" value="Beta-prop_RSE1_2nd"/>
    <property type="match status" value="1"/>
</dbReference>
<dbReference type="InterPro" id="IPR002048">
    <property type="entry name" value="EF_hand_dom"/>
</dbReference>
<dbReference type="FunFam" id="2.130.10.10:FF:000031">
    <property type="entry name" value="Splicing factor 3b subunit 3"/>
    <property type="match status" value="1"/>
</dbReference>
<evidence type="ECO:0000256" key="3">
    <source>
        <dbReference type="ARBA" id="ARBA00022728"/>
    </source>
</evidence>
<dbReference type="Gene3D" id="1.10.238.10">
    <property type="entry name" value="EF-hand"/>
    <property type="match status" value="1"/>
</dbReference>
<dbReference type="SMART" id="SM00054">
    <property type="entry name" value="EFh"/>
    <property type="match status" value="3"/>
</dbReference>
<evidence type="ECO:0000256" key="6">
    <source>
        <dbReference type="ARBA" id="ARBA00023242"/>
    </source>
</evidence>
<dbReference type="Proteomes" id="UP000037460">
    <property type="component" value="Unassembled WGS sequence"/>
</dbReference>
<feature type="domain" description="EF-hand" evidence="8">
    <location>
        <begin position="1239"/>
        <end position="1274"/>
    </location>
</feature>
<dbReference type="InterPro" id="IPR015943">
    <property type="entry name" value="WD40/YVTN_repeat-like_dom_sf"/>
</dbReference>
<dbReference type="InterPro" id="IPR018846">
    <property type="entry name" value="Beta-prop_RSE1/DDB1/CPSF1_1st"/>
</dbReference>
<reference evidence="10" key="1">
    <citation type="journal article" date="2015" name="PLoS Genet.">
        <title>Genome Sequence and Transcriptome Analyses of Chrysochromulina tobin: Metabolic Tools for Enhanced Algal Fitness in the Prominent Order Prymnesiales (Haptophyceae).</title>
        <authorList>
            <person name="Hovde B.T."/>
            <person name="Deodato C.R."/>
            <person name="Hunsperger H.M."/>
            <person name="Ryken S.A."/>
            <person name="Yost W."/>
            <person name="Jha R.K."/>
            <person name="Patterson J."/>
            <person name="Monnat R.J. Jr."/>
            <person name="Barlow S.B."/>
            <person name="Starkenburg S.R."/>
            <person name="Cattolico R.A."/>
        </authorList>
    </citation>
    <scope>NUCLEOTIDE SEQUENCE</scope>
    <source>
        <strain evidence="10">CCMP291</strain>
    </source>
</reference>
<dbReference type="EMBL" id="JWZX01003332">
    <property type="protein sequence ID" value="KOO21816.1"/>
    <property type="molecule type" value="Genomic_DNA"/>
</dbReference>
<dbReference type="GO" id="GO:0006397">
    <property type="term" value="P:mRNA processing"/>
    <property type="evidence" value="ECO:0007669"/>
    <property type="project" value="UniProtKB-KW"/>
</dbReference>
<comment type="caution">
    <text evidence="9">The sequence shown here is derived from an EMBL/GenBank/DDBJ whole genome shotgun (WGS) entry which is preliminary data.</text>
</comment>
<sequence>MHLYSLTLQKSSGITAAVYGNFSAPKQQELVVARGKVLELIRPDDHGKVQTVHATEVFGIIRSLATCRLTGGNRDYIVIGSDSGKIVILEYSADKQCFDRVHAETYGKTGVRRIVPGQYVAVDPRGRAVMIGAVEKQKLVYILNRDSAARLTISSPLEAHKSATVCFDLIGVDVGFDNPIFAALEVDTEEVENEPDTREVLYEKLLVYYELDLGLNHVVRKWSDAVDPTANKLVAVPGGADGPGGVIVCSENFVVYKSPTQPERRCALPRRKDLPTAHGLLIIAAAVHRQRDHYFILVQSECGDLYKLTLTVEGELVAELRCRYLDSVPPCVALCILKSGFLFCAAEFANHSFYQFQGIGEDDDSPTCSSKQFEAEDFAVVPLVPRPLRNLLHVDDMESLCPIVDAKLVDPTKSGTPSIAALCGRGPRSTLRLLQHGLAVSEMAVSELPGNPNAVWTVKKRRDDPYDRYIVVSFVNATLVLSIGETVEEVTDSGLKADTPTLFVGLVGDDAMMQVHPAGIRHVRSDGRVNEWRPPKGKPIINATANHKQVVLSLSGGEVIYFELDAAGTLAEMDKKDMGHEVACLEIGAVPEGRQRSRFLAVGGWDNTIRILSLDPDDCMTVLAVLALPAQAEAAALVSMPIGRAGAGAAALFLCIGLSNGVLLRARLDPRTGQLSDSRTRFLGARAVKLFRLPLGGHEGVLALSSRPWAAYCHQFALLTSPLAYQALEYGSSFASEHCPEGVVAIAGNTLRILSLDKLGDAFNAESVPLRYTPRKLATHSVSGHLVIIETDHNAYNEDEKAQLYEAVGVTPPVPAGTVVDADDEEAEGMLMESKIGVPRAQPGKWASCIRLVDPVTRQTLSVLELGDNEAALSLAMVPVRDRAGETFVMVGTVRDMTLHPRQLTAAFIHVYQFAEGNTKLELVHKTQVEDVPKALAAFGGRLLAGVGSRLRLYDMGKKKLLRKSEFKGLPTMVQSIHVISPSRVYVGDLAESFHYIKYQRQENNFVLFADDVAPRWLTASTVLDANTLAGADKFGNLFVTRLPQEVSDDVDDAQLLSSAASSETLALNGAPSKSDEVVQFHVGETTTSLQKASLGPGCTEVLLYTTIMGGVGALLPLTSKDDLELMQALEMHLRQEAPPLSGRDHLLFRSAYFPAKGVVDGDFCQLFTEVPIEGKYAGLDHVIKPKLSETKLSITFQVEDLIKEAVELESGKYGPKPREKVGIALNASALKGGAKDVADANGMAKMIRDWDTSGDGTINKGEFRAKVKKLMVSCQMEDLSTQEMDQLFGELDNDGDGILTTEELKGWLVEWKKMGLAYESEVSIMKEERKAQAAQLRSLADDVKEAHEMEAQHRLAEMARLEFMMQTGNDFEVQLGMACGKRRVKATDFVGMYSTHVEGMSKSDFEFMVHNLIPGVTQAKAHALFEVLDDNGNQFLDLHEASTHLAAFQKKAMDHHREQMRLSHAAQRAKRALETKIKEVKLKHDSIKNGSSTSLALQQIEEVEDARSASDRARDEERAQRIKDIANQALKRLINKKLAMGLSRWQEVAYIMREKMRLMRLAAISLILRPFYKAWNSWREKIREERRLREQMRKGLMMLKSKEIFQAFGGWKKACGLGGRGGGGPRKARTEVVAENNICDALRSCLQKK</sequence>
<dbReference type="SUPFAM" id="SSF50978">
    <property type="entry name" value="WD40 repeat-like"/>
    <property type="match status" value="1"/>
</dbReference>
<dbReference type="InterPro" id="IPR011992">
    <property type="entry name" value="EF-hand-dom_pair"/>
</dbReference>
<comment type="similarity">
    <text evidence="7">Belongs to the RSE1 family.</text>
</comment>
<evidence type="ECO:0000259" key="8">
    <source>
        <dbReference type="PROSITE" id="PS50222"/>
    </source>
</evidence>
<evidence type="ECO:0000256" key="4">
    <source>
        <dbReference type="ARBA" id="ARBA00022837"/>
    </source>
</evidence>
<dbReference type="GO" id="GO:0003676">
    <property type="term" value="F:nucleic acid binding"/>
    <property type="evidence" value="ECO:0007669"/>
    <property type="project" value="InterPro"/>
</dbReference>
<dbReference type="CDD" id="cd00051">
    <property type="entry name" value="EFh"/>
    <property type="match status" value="1"/>
</dbReference>
<feature type="domain" description="EF-hand" evidence="8">
    <location>
        <begin position="1280"/>
        <end position="1315"/>
    </location>
</feature>